<keyword evidence="2" id="KW-0547">Nucleotide-binding</keyword>
<dbReference type="Gene3D" id="3.40.50.300">
    <property type="entry name" value="P-loop containing nucleotide triphosphate hydrolases"/>
    <property type="match status" value="1"/>
</dbReference>
<evidence type="ECO:0000313" key="5">
    <source>
        <dbReference type="EMBL" id="XBP94663.1"/>
    </source>
</evidence>
<dbReference type="SUPFAM" id="SSF52540">
    <property type="entry name" value="P-loop containing nucleoside triphosphate hydrolases"/>
    <property type="match status" value="1"/>
</dbReference>
<dbReference type="SMART" id="SM00382">
    <property type="entry name" value="AAA"/>
    <property type="match status" value="1"/>
</dbReference>
<name>A0AAU8HFR5_9ACTN</name>
<dbReference type="GO" id="GO:1903806">
    <property type="term" value="P:L-isoleucine import across plasma membrane"/>
    <property type="evidence" value="ECO:0007669"/>
    <property type="project" value="TreeGrafter"/>
</dbReference>
<dbReference type="GO" id="GO:0015192">
    <property type="term" value="F:L-phenylalanine transmembrane transporter activity"/>
    <property type="evidence" value="ECO:0007669"/>
    <property type="project" value="TreeGrafter"/>
</dbReference>
<dbReference type="GO" id="GO:0005524">
    <property type="term" value="F:ATP binding"/>
    <property type="evidence" value="ECO:0007669"/>
    <property type="project" value="UniProtKB-KW"/>
</dbReference>
<accession>A0AAU8HFR5</accession>
<reference evidence="5" key="1">
    <citation type="submission" date="2024-01" db="EMBL/GenBank/DDBJ databases">
        <title>The genome sequence of Micromonospora mangrovi CCTCC AA 2012012.</title>
        <authorList>
            <person name="Gao J."/>
        </authorList>
    </citation>
    <scope>NUCLEOTIDE SEQUENCE</scope>
    <source>
        <strain evidence="5">CCTCC AA 2012012</strain>
    </source>
</reference>
<dbReference type="PROSITE" id="PS50893">
    <property type="entry name" value="ABC_TRANSPORTER_2"/>
    <property type="match status" value="1"/>
</dbReference>
<dbReference type="GO" id="GO:1903805">
    <property type="term" value="P:L-valine import across plasma membrane"/>
    <property type="evidence" value="ECO:0007669"/>
    <property type="project" value="TreeGrafter"/>
</dbReference>
<dbReference type="InterPro" id="IPR027417">
    <property type="entry name" value="P-loop_NTPase"/>
</dbReference>
<gene>
    <name evidence="6" type="ORF">ABUL08_04480</name>
    <name evidence="5" type="ORF">VK199_04455</name>
</gene>
<dbReference type="InterPro" id="IPR003439">
    <property type="entry name" value="ABC_transporter-like_ATP-bd"/>
</dbReference>
<dbReference type="GO" id="GO:0042941">
    <property type="term" value="P:D-alanine transmembrane transport"/>
    <property type="evidence" value="ECO:0007669"/>
    <property type="project" value="TreeGrafter"/>
</dbReference>
<dbReference type="CDD" id="cd03219">
    <property type="entry name" value="ABC_Mj1267_LivG_branched"/>
    <property type="match status" value="1"/>
</dbReference>
<dbReference type="PANTHER" id="PTHR45772">
    <property type="entry name" value="CONSERVED COMPONENT OF ABC TRANSPORTER FOR NATURAL AMINO ACIDS-RELATED"/>
    <property type="match status" value="1"/>
</dbReference>
<protein>
    <submittedName>
        <fullName evidence="6">ABC transporter ATP-binding protein</fullName>
    </submittedName>
</protein>
<dbReference type="RefSeq" id="WP_350934782.1">
    <property type="nucleotide sequence ID" value="NZ_CP157762.1"/>
</dbReference>
<dbReference type="GO" id="GO:0015188">
    <property type="term" value="F:L-isoleucine transmembrane transporter activity"/>
    <property type="evidence" value="ECO:0007669"/>
    <property type="project" value="TreeGrafter"/>
</dbReference>
<sequence length="249" mass="26534">MTDILRVQTAVVSYGSVRILDGVDLRVTDGEALGVVGPNGAGKTTLLNVIAGAVATAQGRVFLAHEDVTRLDPAARCRRGIGRAFQIPRPFGVLTVLENVLVPAMHGAQLPTARAYERAVTVLERCGLLPLANRRADTLGLLHRKRLELARALAAGPRVLLLDEIAAGLTDAESEDLVDLILEVRAGGTSIVWIEHVMHVLLRVVDRLVCLDGGRVIADGEPRAVLDDDVVVGAYLGPQPGVHAKERTP</sequence>
<dbReference type="InterPro" id="IPR003593">
    <property type="entry name" value="AAA+_ATPase"/>
</dbReference>
<dbReference type="InterPro" id="IPR051120">
    <property type="entry name" value="ABC_AA/LPS_Transport"/>
</dbReference>
<dbReference type="GO" id="GO:0015808">
    <property type="term" value="P:L-alanine transport"/>
    <property type="evidence" value="ECO:0007669"/>
    <property type="project" value="TreeGrafter"/>
</dbReference>
<evidence type="ECO:0000259" key="4">
    <source>
        <dbReference type="PROSITE" id="PS50893"/>
    </source>
</evidence>
<dbReference type="Pfam" id="PF00005">
    <property type="entry name" value="ABC_tran"/>
    <property type="match status" value="1"/>
</dbReference>
<proteinExistence type="predicted"/>
<reference evidence="6" key="2">
    <citation type="submission" date="2024-06" db="EMBL/GenBank/DDBJ databases">
        <title>Micromonospora mangrovi CCTCC AA 2012012 genome sequences.</title>
        <authorList>
            <person name="Gao J."/>
        </authorList>
    </citation>
    <scope>NUCLEOTIDE SEQUENCE</scope>
    <source>
        <strain evidence="6">CCTCC AA 2012012</strain>
    </source>
</reference>
<dbReference type="AlphaFoldDB" id="A0AAU8HFR5"/>
<organism evidence="6">
    <name type="scientific">Micromonospora sp. CCTCC AA 2012012</name>
    <dbReference type="NCBI Taxonomy" id="3111921"/>
    <lineage>
        <taxon>Bacteria</taxon>
        <taxon>Bacillati</taxon>
        <taxon>Actinomycetota</taxon>
        <taxon>Actinomycetes</taxon>
        <taxon>Micromonosporales</taxon>
        <taxon>Micromonosporaceae</taxon>
        <taxon>Micromonospora</taxon>
    </lineage>
</organism>
<keyword evidence="1" id="KW-0813">Transport</keyword>
<dbReference type="GO" id="GO:0005304">
    <property type="term" value="F:L-valine transmembrane transporter activity"/>
    <property type="evidence" value="ECO:0007669"/>
    <property type="project" value="TreeGrafter"/>
</dbReference>
<feature type="domain" description="ABC transporter" evidence="4">
    <location>
        <begin position="5"/>
        <end position="238"/>
    </location>
</feature>
<evidence type="ECO:0000256" key="2">
    <source>
        <dbReference type="ARBA" id="ARBA00022741"/>
    </source>
</evidence>
<evidence type="ECO:0000313" key="6">
    <source>
        <dbReference type="EMBL" id="XCH75364.1"/>
    </source>
</evidence>
<dbReference type="EMBL" id="CP159342">
    <property type="protein sequence ID" value="XCH75364.1"/>
    <property type="molecule type" value="Genomic_DNA"/>
</dbReference>
<dbReference type="EMBL" id="CP157762">
    <property type="protein sequence ID" value="XBP94663.1"/>
    <property type="molecule type" value="Genomic_DNA"/>
</dbReference>
<dbReference type="PANTHER" id="PTHR45772:SF7">
    <property type="entry name" value="AMINO ACID ABC TRANSPORTER ATP-BINDING PROTEIN"/>
    <property type="match status" value="1"/>
</dbReference>
<dbReference type="GO" id="GO:0005886">
    <property type="term" value="C:plasma membrane"/>
    <property type="evidence" value="ECO:0007669"/>
    <property type="project" value="TreeGrafter"/>
</dbReference>
<evidence type="ECO:0000256" key="3">
    <source>
        <dbReference type="ARBA" id="ARBA00022840"/>
    </source>
</evidence>
<keyword evidence="3 6" id="KW-0067">ATP-binding</keyword>
<dbReference type="GO" id="GO:0016887">
    <property type="term" value="F:ATP hydrolysis activity"/>
    <property type="evidence" value="ECO:0007669"/>
    <property type="project" value="InterPro"/>
</dbReference>
<evidence type="ECO:0000256" key="1">
    <source>
        <dbReference type="ARBA" id="ARBA00022448"/>
    </source>
</evidence>